<dbReference type="EMBL" id="JBBJCI010000422">
    <property type="protein sequence ID" value="KAK7230879.1"/>
    <property type="molecule type" value="Genomic_DNA"/>
</dbReference>
<comment type="caution">
    <text evidence="3">The sequence shown here is derived from an EMBL/GenBank/DDBJ whole genome shotgun (WGS) entry which is preliminary data.</text>
</comment>
<evidence type="ECO:0008006" key="5">
    <source>
        <dbReference type="Google" id="ProtNLM"/>
    </source>
</evidence>
<dbReference type="Gene3D" id="3.40.50.300">
    <property type="entry name" value="P-loop containing nucleotide triphosphate hydrolases"/>
    <property type="match status" value="1"/>
</dbReference>
<evidence type="ECO:0000313" key="4">
    <source>
        <dbReference type="Proteomes" id="UP001363151"/>
    </source>
</evidence>
<evidence type="ECO:0000256" key="1">
    <source>
        <dbReference type="SAM" id="MobiDB-lite"/>
    </source>
</evidence>
<feature type="region of interest" description="Disordered" evidence="1">
    <location>
        <begin position="49"/>
        <end position="93"/>
    </location>
</feature>
<dbReference type="Proteomes" id="UP001363151">
    <property type="component" value="Unassembled WGS sequence"/>
</dbReference>
<evidence type="ECO:0000313" key="3">
    <source>
        <dbReference type="EMBL" id="KAK7230879.1"/>
    </source>
</evidence>
<reference evidence="3 4" key="1">
    <citation type="submission" date="2024-03" db="EMBL/GenBank/DDBJ databases">
        <title>Aureococcus anophagefferens CCMP1851 and Kratosvirus quantuckense: Draft genome of a second virus-susceptible host strain in the model system.</title>
        <authorList>
            <person name="Chase E."/>
            <person name="Truchon A.R."/>
            <person name="Schepens W."/>
            <person name="Wilhelm S.W."/>
        </authorList>
    </citation>
    <scope>NUCLEOTIDE SEQUENCE [LARGE SCALE GENOMIC DNA]</scope>
    <source>
        <strain evidence="3 4">CCMP1851</strain>
    </source>
</reference>
<name>A0ABR1FHJ3_AURAN</name>
<evidence type="ECO:0000256" key="2">
    <source>
        <dbReference type="SAM" id="SignalP"/>
    </source>
</evidence>
<feature type="region of interest" description="Disordered" evidence="1">
    <location>
        <begin position="330"/>
        <end position="361"/>
    </location>
</feature>
<feature type="chain" id="PRO_5046931675" description="ShKT domain-containing protein" evidence="2">
    <location>
        <begin position="20"/>
        <end position="486"/>
    </location>
</feature>
<feature type="signal peptide" evidence="2">
    <location>
        <begin position="1"/>
        <end position="19"/>
    </location>
</feature>
<keyword evidence="2" id="KW-0732">Signal</keyword>
<keyword evidence="4" id="KW-1185">Reference proteome</keyword>
<sequence length="486" mass="51850">MRFLFVFIAVLSACAGASAAPSGTASLMQLFENLKRICFGQAPPVFAPKAPAEAPPAEGLGSPGLGERSAFPSGDEPDAATPPHQPNGTACPSRTGTTILYLFRRNLLRREISNVANEQLEDARAHPKTEAELASARGNVTLGEGSELVSEMVKKLEERATAVGYYAGIPSLFLAYEDLVPDSSDAEARWAAVFEFLHASSNATMSMPESPLLAIHQTRAILSGVDNAAAVRDTMRSVCSTEVSFGGACEEVLAGAATTPDDAMRPLLERYAEANAALSAYEDGRPYVARVLRLISTDSPTLLPTYSPTGWYTPTYLPTTLDPTMMPTSEPTYEPTAYPSSAPTTGVPTSVPVPEPTRSSNDVCEDSTSWYYKKSKNNCEGYVSKKAKNCKKKDEAGVRASEACPMTCQDSCNYASDGECDDPTGTDLCESGTDTSDCGGVCAAVCEDSTSWYYKKSKYNCEDYVSKKAKNCKKKDEAGVRAGVAP</sequence>
<feature type="compositionally biased region" description="Low complexity" evidence="1">
    <location>
        <begin position="339"/>
        <end position="360"/>
    </location>
</feature>
<gene>
    <name evidence="3" type="ORF">SO694_00074059</name>
</gene>
<proteinExistence type="predicted"/>
<dbReference type="InterPro" id="IPR027417">
    <property type="entry name" value="P-loop_NTPase"/>
</dbReference>
<protein>
    <recommendedName>
        <fullName evidence="5">ShKT domain-containing protein</fullName>
    </recommendedName>
</protein>
<accession>A0ABR1FHJ3</accession>
<organism evidence="3 4">
    <name type="scientific">Aureococcus anophagefferens</name>
    <name type="common">Harmful bloom alga</name>
    <dbReference type="NCBI Taxonomy" id="44056"/>
    <lineage>
        <taxon>Eukaryota</taxon>
        <taxon>Sar</taxon>
        <taxon>Stramenopiles</taxon>
        <taxon>Ochrophyta</taxon>
        <taxon>Pelagophyceae</taxon>
        <taxon>Pelagomonadales</taxon>
        <taxon>Pelagomonadaceae</taxon>
        <taxon>Aureococcus</taxon>
    </lineage>
</organism>